<dbReference type="Pfam" id="PF01381">
    <property type="entry name" value="HTH_3"/>
    <property type="match status" value="1"/>
</dbReference>
<dbReference type="InterPro" id="IPR001387">
    <property type="entry name" value="Cro/C1-type_HTH"/>
</dbReference>
<dbReference type="PROSITE" id="PS50943">
    <property type="entry name" value="HTH_CROC1"/>
    <property type="match status" value="1"/>
</dbReference>
<dbReference type="STRING" id="1034943.BN59_02517"/>
<proteinExistence type="predicted"/>
<dbReference type="SUPFAM" id="SSF47413">
    <property type="entry name" value="lambda repressor-like DNA-binding domains"/>
    <property type="match status" value="1"/>
</dbReference>
<protein>
    <submittedName>
        <fullName evidence="2">Helix-turn-helix</fullName>
    </submittedName>
</protein>
<name>A0A078L296_9GAMM</name>
<reference evidence="2 3" key="1">
    <citation type="submission" date="2014-06" db="EMBL/GenBank/DDBJ databases">
        <authorList>
            <person name="Urmite Genomes Urmite Genomes"/>
        </authorList>
    </citation>
    <scope>NUCLEOTIDE SEQUENCE [LARGE SCALE GENOMIC DNA]</scope>
</reference>
<dbReference type="GO" id="GO:0003677">
    <property type="term" value="F:DNA binding"/>
    <property type="evidence" value="ECO:0007669"/>
    <property type="project" value="InterPro"/>
</dbReference>
<dbReference type="eggNOG" id="COG1396">
    <property type="taxonomic scope" value="Bacteria"/>
</dbReference>
<gene>
    <name evidence="2" type="ORF">BN59_02517</name>
</gene>
<dbReference type="Gene3D" id="1.10.260.40">
    <property type="entry name" value="lambda repressor-like DNA-binding domains"/>
    <property type="match status" value="1"/>
</dbReference>
<dbReference type="Pfam" id="PF00717">
    <property type="entry name" value="Peptidase_S24"/>
    <property type="match status" value="1"/>
</dbReference>
<feature type="domain" description="HTH cro/C1-type" evidence="1">
    <location>
        <begin position="2"/>
        <end position="49"/>
    </location>
</feature>
<dbReference type="EMBL" id="CCSB01000003">
    <property type="protein sequence ID" value="CDZ78209.1"/>
    <property type="molecule type" value="Genomic_DNA"/>
</dbReference>
<evidence type="ECO:0000313" key="3">
    <source>
        <dbReference type="Proteomes" id="UP000044071"/>
    </source>
</evidence>
<dbReference type="CDD" id="cd00093">
    <property type="entry name" value="HTH_XRE"/>
    <property type="match status" value="1"/>
</dbReference>
<dbReference type="Proteomes" id="UP000044071">
    <property type="component" value="Unassembled WGS sequence"/>
</dbReference>
<dbReference type="AlphaFoldDB" id="A0A078L296"/>
<evidence type="ECO:0000313" key="2">
    <source>
        <dbReference type="EMBL" id="CDZ78209.1"/>
    </source>
</evidence>
<sequence>MQLGYSRREFAEKSNFSAATIQAWEDGKYSIPQKSLAKYVDALFKVGLITNTEWFITGEGLAPRPANKVSADDIDDAKLYLSKEESLLREISFFEKENENAIIMSVTDDSMLPFFEIGDYVAGKIVSGQKAHNFVNCLCIITVTSGETYIRKLRPGSKDEHFNLISTNIDTNVNPAFLVDCKIHKIAKVTWHRKAEIALS</sequence>
<evidence type="ECO:0000259" key="1">
    <source>
        <dbReference type="PROSITE" id="PS50943"/>
    </source>
</evidence>
<keyword evidence="3" id="KW-1185">Reference proteome</keyword>
<dbReference type="InterPro" id="IPR010982">
    <property type="entry name" value="Lambda_DNA-bd_dom_sf"/>
</dbReference>
<organism evidence="2 3">
    <name type="scientific">Legionella massiliensis</name>
    <dbReference type="NCBI Taxonomy" id="1034943"/>
    <lineage>
        <taxon>Bacteria</taxon>
        <taxon>Pseudomonadati</taxon>
        <taxon>Pseudomonadota</taxon>
        <taxon>Gammaproteobacteria</taxon>
        <taxon>Legionellales</taxon>
        <taxon>Legionellaceae</taxon>
        <taxon>Legionella</taxon>
    </lineage>
</organism>
<dbReference type="InterPro" id="IPR015927">
    <property type="entry name" value="Peptidase_S24_S26A/B/C"/>
</dbReference>
<dbReference type="OrthoDB" id="5659783at2"/>
<accession>A0A078L296</accession>
<dbReference type="Gene3D" id="2.10.109.10">
    <property type="entry name" value="Umud Fragment, subunit A"/>
    <property type="match status" value="1"/>
</dbReference>